<dbReference type="HOGENOM" id="CLU_3201966_0_0_6"/>
<dbReference type="RefSeq" id="WP_008291511.1">
    <property type="nucleotide sequence ID" value="NZ_GG657899.1"/>
</dbReference>
<sequence length="45" mass="5461">MKSTPSTELHFSGKYAETHAQAYFEKHHDGFWRKRSDWRDKHVAR</sequence>
<name>C0N7H9_9GAMM</name>
<dbReference type="OrthoDB" id="5608223at2"/>
<protein>
    <submittedName>
        <fullName evidence="1">Uncharacterized protein</fullName>
    </submittedName>
</protein>
<evidence type="ECO:0000313" key="2">
    <source>
        <dbReference type="Proteomes" id="UP000004679"/>
    </source>
</evidence>
<dbReference type="EMBL" id="GG657899">
    <property type="protein sequence ID" value="EEF79423.1"/>
    <property type="molecule type" value="Genomic_DNA"/>
</dbReference>
<reference evidence="1 2" key="1">
    <citation type="journal article" date="2011" name="J. Bacteriol.">
        <title>Draft genome sequence of the chemolithoheterotrophic, halophilic methylotroph Methylophaga thiooxydans DMS010.</title>
        <authorList>
            <person name="Boden R."/>
            <person name="Ferriera S."/>
            <person name="Johnson J."/>
            <person name="Kelly D.P."/>
            <person name="Murrell J.C."/>
            <person name="Schafer H."/>
        </authorList>
    </citation>
    <scope>NUCLEOTIDE SEQUENCE [LARGE SCALE GENOMIC DNA]</scope>
    <source>
        <strain evidence="1 2">DMS010</strain>
    </source>
</reference>
<proteinExistence type="predicted"/>
<dbReference type="Proteomes" id="UP000004679">
    <property type="component" value="Unassembled WGS sequence"/>
</dbReference>
<accession>C0N7H9</accession>
<dbReference type="AlphaFoldDB" id="C0N7H9"/>
<gene>
    <name evidence="1" type="ORF">MDMS009_2010</name>
</gene>
<keyword evidence="2" id="KW-1185">Reference proteome</keyword>
<organism evidence="1 2">
    <name type="scientific">Methylophaga thiooxydans DMS010</name>
    <dbReference type="NCBI Taxonomy" id="637616"/>
    <lineage>
        <taxon>Bacteria</taxon>
        <taxon>Pseudomonadati</taxon>
        <taxon>Pseudomonadota</taxon>
        <taxon>Gammaproteobacteria</taxon>
        <taxon>Thiotrichales</taxon>
        <taxon>Piscirickettsiaceae</taxon>
        <taxon>Methylophaga</taxon>
    </lineage>
</organism>
<evidence type="ECO:0000313" key="1">
    <source>
        <dbReference type="EMBL" id="EEF79423.1"/>
    </source>
</evidence>